<dbReference type="EMBL" id="CP001600">
    <property type="protein sequence ID" value="ACR68416.1"/>
    <property type="molecule type" value="Genomic_DNA"/>
</dbReference>
<dbReference type="InterPro" id="IPR006504">
    <property type="entry name" value="Tscrpt_reg_Spx/MgsR"/>
</dbReference>
<dbReference type="KEGG" id="eic:NT01EI_1208"/>
<gene>
    <name evidence="3" type="ordered locus">NT01EI_1208</name>
</gene>
<dbReference type="CDD" id="cd03035">
    <property type="entry name" value="ArsC_Yffb"/>
    <property type="match status" value="1"/>
</dbReference>
<dbReference type="OrthoDB" id="9803749at2"/>
<dbReference type="NCBIfam" id="TIGR01617">
    <property type="entry name" value="arsC_related"/>
    <property type="match status" value="1"/>
</dbReference>
<reference evidence="3 4" key="2">
    <citation type="journal article" date="2012" name="J. Bacteriol.">
        <title>Genome Sequence of Edwardsiella ictaluri 93-146, a Strain Associated with a Natural Channel Catfish Outbreak of Enteric Septicemia of Catfish.</title>
        <authorList>
            <person name="Williams M.L."/>
            <person name="Gillaspy A.F."/>
            <person name="Dyer D.W."/>
            <person name="Thune R.L."/>
            <person name="Waldbieser G.C."/>
            <person name="Schuster S.C."/>
            <person name="Gipson J."/>
            <person name="Zaitshik J."/>
            <person name="Landry C."/>
            <person name="Banes M.M."/>
            <person name="Lawrence M.L."/>
        </authorList>
    </citation>
    <scope>NUCLEOTIDE SEQUENCE [LARGE SCALE GENOMIC DNA]</scope>
    <source>
        <strain evidence="3 4">93-146</strain>
    </source>
</reference>
<sequence>MTTLSSSPVPVIYGIKNCDTIKKARNWLDERQIPYRFHDYRSDGLDSALLNHFIQQLGGGTLLNTRGTTWRGLDEATRAEAAQPEAAAQLMLIHPALIKRPLLQRGEQLLLGFTPERYAQFFAGEAQ</sequence>
<dbReference type="Proteomes" id="UP000001485">
    <property type="component" value="Chromosome"/>
</dbReference>
<comment type="similarity">
    <text evidence="1 2">Belongs to the ArsC family.</text>
</comment>
<evidence type="ECO:0000256" key="1">
    <source>
        <dbReference type="ARBA" id="ARBA00007198"/>
    </source>
</evidence>
<dbReference type="Gene3D" id="3.40.30.10">
    <property type="entry name" value="Glutaredoxin"/>
    <property type="match status" value="1"/>
</dbReference>
<dbReference type="PANTHER" id="PTHR30041:SF8">
    <property type="entry name" value="PROTEIN YFFB"/>
    <property type="match status" value="1"/>
</dbReference>
<dbReference type="AlphaFoldDB" id="C5B7B0"/>
<dbReference type="HOGENOM" id="CLU_116644_2_1_6"/>
<protein>
    <submittedName>
        <fullName evidence="3">ArsC family protein</fullName>
    </submittedName>
</protein>
<dbReference type="STRING" id="67780.B6E78_16335"/>
<dbReference type="NCBIfam" id="NF008107">
    <property type="entry name" value="PRK10853.1"/>
    <property type="match status" value="1"/>
</dbReference>
<dbReference type="InterPro" id="IPR006660">
    <property type="entry name" value="Arsenate_reductase-like"/>
</dbReference>
<evidence type="ECO:0000256" key="2">
    <source>
        <dbReference type="PROSITE-ProRule" id="PRU01282"/>
    </source>
</evidence>
<dbReference type="Pfam" id="PF03960">
    <property type="entry name" value="ArsC"/>
    <property type="match status" value="1"/>
</dbReference>
<name>C5B7B0_EDWI9</name>
<accession>C5B7B0</accession>
<dbReference type="PATRIC" id="fig|634503.3.peg.1097"/>
<reference evidence="4" key="1">
    <citation type="submission" date="2009-03" db="EMBL/GenBank/DDBJ databases">
        <title>Complete genome sequence of Edwardsiella ictaluri 93-146.</title>
        <authorList>
            <person name="Williams M.L."/>
            <person name="Gillaspy A.F."/>
            <person name="Dyer D.W."/>
            <person name="Thune R.L."/>
            <person name="Waldbieser G.C."/>
            <person name="Schuster S.C."/>
            <person name="Gipson J."/>
            <person name="Zaitshik J."/>
            <person name="Landry C."/>
            <person name="Lawrence M.L."/>
        </authorList>
    </citation>
    <scope>NUCLEOTIDE SEQUENCE [LARGE SCALE GENOMIC DNA]</scope>
    <source>
        <strain evidence="4">93-146</strain>
    </source>
</reference>
<proteinExistence type="inferred from homology"/>
<evidence type="ECO:0000313" key="4">
    <source>
        <dbReference type="Proteomes" id="UP000001485"/>
    </source>
</evidence>
<evidence type="ECO:0000313" key="3">
    <source>
        <dbReference type="EMBL" id="ACR68416.1"/>
    </source>
</evidence>
<dbReference type="InterPro" id="IPR036249">
    <property type="entry name" value="Thioredoxin-like_sf"/>
</dbReference>
<dbReference type="SUPFAM" id="SSF52833">
    <property type="entry name" value="Thioredoxin-like"/>
    <property type="match status" value="1"/>
</dbReference>
<dbReference type="PROSITE" id="PS51353">
    <property type="entry name" value="ARSC"/>
    <property type="match status" value="1"/>
</dbReference>
<organism evidence="3 4">
    <name type="scientific">Edwardsiella ictaluri (strain 93-146)</name>
    <dbReference type="NCBI Taxonomy" id="634503"/>
    <lineage>
        <taxon>Bacteria</taxon>
        <taxon>Pseudomonadati</taxon>
        <taxon>Pseudomonadota</taxon>
        <taxon>Gammaproteobacteria</taxon>
        <taxon>Enterobacterales</taxon>
        <taxon>Hafniaceae</taxon>
        <taxon>Edwardsiella</taxon>
    </lineage>
</organism>
<dbReference type="PANTHER" id="PTHR30041">
    <property type="entry name" value="ARSENATE REDUCTASE"/>
    <property type="match status" value="1"/>
</dbReference>